<evidence type="ECO:0000256" key="6">
    <source>
        <dbReference type="ARBA" id="ARBA00022989"/>
    </source>
</evidence>
<keyword evidence="6 8" id="KW-1133">Transmembrane helix</keyword>
<dbReference type="EMBL" id="PENI01000027">
    <property type="protein sequence ID" value="RMB81829.1"/>
    <property type="molecule type" value="Genomic_DNA"/>
</dbReference>
<dbReference type="Pfam" id="PF00528">
    <property type="entry name" value="BPD_transp_1"/>
    <property type="match status" value="1"/>
</dbReference>
<reference evidence="11 12" key="1">
    <citation type="submission" date="2017-11" db="EMBL/GenBank/DDBJ databases">
        <title>Draft genome of actinobacteria isolated from guarana (Paullinia cupana (Mart.) Ducke.</title>
        <authorList>
            <person name="Siqueira K.A."/>
            <person name="Liotti R.G."/>
            <person name="Mendes T.A.O."/>
            <person name="Soares M.A."/>
        </authorList>
    </citation>
    <scope>NUCLEOTIDE SEQUENCE [LARGE SCALE GENOMIC DNA]</scope>
    <source>
        <strain evidence="11 12">193</strain>
    </source>
</reference>
<keyword evidence="12" id="KW-1185">Reference proteome</keyword>
<comment type="similarity">
    <text evidence="2">Belongs to the binding-protein-dependent transport system permease family. CysTW subfamily.</text>
</comment>
<feature type="transmembrane region" description="Helical" evidence="8">
    <location>
        <begin position="80"/>
        <end position="101"/>
    </location>
</feature>
<evidence type="ECO:0000256" key="2">
    <source>
        <dbReference type="ARBA" id="ARBA00007069"/>
    </source>
</evidence>
<dbReference type="Gene3D" id="1.10.3720.10">
    <property type="entry name" value="MetI-like"/>
    <property type="match status" value="1"/>
</dbReference>
<feature type="transmembrane region" description="Helical" evidence="8">
    <location>
        <begin position="264"/>
        <end position="287"/>
    </location>
</feature>
<keyword evidence="3 8" id="KW-0813">Transport</keyword>
<accession>A0A3M0I6P2</accession>
<evidence type="ECO:0000256" key="1">
    <source>
        <dbReference type="ARBA" id="ARBA00004651"/>
    </source>
</evidence>
<keyword evidence="7 8" id="KW-0472">Membrane</keyword>
<dbReference type="SUPFAM" id="SSF161098">
    <property type="entry name" value="MetI-like"/>
    <property type="match status" value="1"/>
</dbReference>
<feature type="transmembrane region" description="Helical" evidence="8">
    <location>
        <begin position="113"/>
        <end position="136"/>
    </location>
</feature>
<dbReference type="PANTHER" id="PTHR42929">
    <property type="entry name" value="INNER MEMBRANE ABC TRANSPORTER PERMEASE PROTEIN YDCU-RELATED-RELATED"/>
    <property type="match status" value="1"/>
</dbReference>
<evidence type="ECO:0000256" key="8">
    <source>
        <dbReference type="RuleBase" id="RU363032"/>
    </source>
</evidence>
<evidence type="ECO:0000313" key="11">
    <source>
        <dbReference type="EMBL" id="RMB81829.1"/>
    </source>
</evidence>
<sequence>MTAPSPLRRVGGSPRRSAGPALARTGLLAPGIVLLVLFAFLPLVALVITGFVNDRSQLTTENFAHVFSSGTYLRLLGRTLLLSFAVTVVAIALGWPAAWALARHVKPARRTMILGLVIIPYITSQLLLIYGFLTLIQAGGPISYVLTQLHLTGPQDSILYTPWANFLMLVYESMPTAVLVLYSAAESVSPSVLEAARTLGARPRYVFTHVIWPLSAPMVVVNFTLTFVQTVGAFAEPAVLGGPDGQMLGNTISTQISSGANDGFAVALSLVLLVTSLLVVGVVTALVSWTKRAQSGGPTNRLTAPPRPRTRARTPELTVARES</sequence>
<keyword evidence="4" id="KW-1003">Cell membrane</keyword>
<evidence type="ECO:0000259" key="10">
    <source>
        <dbReference type="PROSITE" id="PS50928"/>
    </source>
</evidence>
<evidence type="ECO:0000256" key="5">
    <source>
        <dbReference type="ARBA" id="ARBA00022692"/>
    </source>
</evidence>
<feature type="transmembrane region" description="Helical" evidence="8">
    <location>
        <begin position="21"/>
        <end position="48"/>
    </location>
</feature>
<dbReference type="GO" id="GO:0005886">
    <property type="term" value="C:plasma membrane"/>
    <property type="evidence" value="ECO:0007669"/>
    <property type="project" value="UniProtKB-SubCell"/>
</dbReference>
<dbReference type="CDD" id="cd06261">
    <property type="entry name" value="TM_PBP2"/>
    <property type="match status" value="1"/>
</dbReference>
<dbReference type="Proteomes" id="UP000270471">
    <property type="component" value="Unassembled WGS sequence"/>
</dbReference>
<dbReference type="PROSITE" id="PS50928">
    <property type="entry name" value="ABC_TM1"/>
    <property type="match status" value="1"/>
</dbReference>
<protein>
    <recommendedName>
        <fullName evidence="10">ABC transmembrane type-1 domain-containing protein</fullName>
    </recommendedName>
</protein>
<feature type="region of interest" description="Disordered" evidence="9">
    <location>
        <begin position="293"/>
        <end position="323"/>
    </location>
</feature>
<evidence type="ECO:0000256" key="4">
    <source>
        <dbReference type="ARBA" id="ARBA00022475"/>
    </source>
</evidence>
<evidence type="ECO:0000256" key="3">
    <source>
        <dbReference type="ARBA" id="ARBA00022448"/>
    </source>
</evidence>
<comment type="subcellular location">
    <subcellularLocation>
        <location evidence="1 8">Cell membrane</location>
        <topology evidence="1 8">Multi-pass membrane protein</topology>
    </subcellularLocation>
</comment>
<organism evidence="11 12">
    <name type="scientific">Streptomyces shenzhenensis</name>
    <dbReference type="NCBI Taxonomy" id="943815"/>
    <lineage>
        <taxon>Bacteria</taxon>
        <taxon>Bacillati</taxon>
        <taxon>Actinomycetota</taxon>
        <taxon>Actinomycetes</taxon>
        <taxon>Kitasatosporales</taxon>
        <taxon>Streptomycetaceae</taxon>
        <taxon>Streptomyces</taxon>
    </lineage>
</organism>
<dbReference type="InterPro" id="IPR035906">
    <property type="entry name" value="MetI-like_sf"/>
</dbReference>
<feature type="domain" description="ABC transmembrane type-1" evidence="10">
    <location>
        <begin position="76"/>
        <end position="283"/>
    </location>
</feature>
<dbReference type="AlphaFoldDB" id="A0A3M0I6P2"/>
<dbReference type="RefSeq" id="WP_121893375.1">
    <property type="nucleotide sequence ID" value="NZ_PENI01000027.1"/>
</dbReference>
<gene>
    <name evidence="11" type="ORF">CTZ28_32670</name>
</gene>
<dbReference type="PANTHER" id="PTHR42929:SF1">
    <property type="entry name" value="INNER MEMBRANE ABC TRANSPORTER PERMEASE PROTEIN YDCU-RELATED"/>
    <property type="match status" value="1"/>
</dbReference>
<feature type="transmembrane region" description="Helical" evidence="8">
    <location>
        <begin position="206"/>
        <end position="228"/>
    </location>
</feature>
<comment type="caution">
    <text evidence="11">The sequence shown here is derived from an EMBL/GenBank/DDBJ whole genome shotgun (WGS) entry which is preliminary data.</text>
</comment>
<evidence type="ECO:0000256" key="9">
    <source>
        <dbReference type="SAM" id="MobiDB-lite"/>
    </source>
</evidence>
<evidence type="ECO:0000313" key="12">
    <source>
        <dbReference type="Proteomes" id="UP000270471"/>
    </source>
</evidence>
<dbReference type="GO" id="GO:0055085">
    <property type="term" value="P:transmembrane transport"/>
    <property type="evidence" value="ECO:0007669"/>
    <property type="project" value="InterPro"/>
</dbReference>
<name>A0A3M0I6P2_9ACTN</name>
<dbReference type="InterPro" id="IPR000515">
    <property type="entry name" value="MetI-like"/>
</dbReference>
<dbReference type="OrthoDB" id="4620491at2"/>
<evidence type="ECO:0000256" key="7">
    <source>
        <dbReference type="ARBA" id="ARBA00023136"/>
    </source>
</evidence>
<keyword evidence="5 8" id="KW-0812">Transmembrane</keyword>
<feature type="transmembrane region" description="Helical" evidence="8">
    <location>
        <begin position="163"/>
        <end position="185"/>
    </location>
</feature>
<proteinExistence type="inferred from homology"/>